<name>A0A9W9IWI5_9EURO</name>
<evidence type="ECO:0000313" key="5">
    <source>
        <dbReference type="EMBL" id="KAJ5183151.1"/>
    </source>
</evidence>
<keyword evidence="6" id="KW-1185">Reference proteome</keyword>
<evidence type="ECO:0008006" key="7">
    <source>
        <dbReference type="Google" id="ProtNLM"/>
    </source>
</evidence>
<dbReference type="GO" id="GO:0006740">
    <property type="term" value="P:NADPH regeneration"/>
    <property type="evidence" value="ECO:0007669"/>
    <property type="project" value="TreeGrafter"/>
</dbReference>
<dbReference type="Pfam" id="PF01408">
    <property type="entry name" value="GFO_IDH_MocA"/>
    <property type="match status" value="1"/>
</dbReference>
<dbReference type="PANTHER" id="PTHR42840">
    <property type="entry name" value="NAD(P)-BINDING ROSSMANN-FOLD SUPERFAMILY PROTEIN-RELATED"/>
    <property type="match status" value="1"/>
</dbReference>
<comment type="caution">
    <text evidence="5">The sequence shown here is derived from an EMBL/GenBank/DDBJ whole genome shotgun (WGS) entry which is preliminary data.</text>
</comment>
<comment type="similarity">
    <text evidence="1">Belongs to the Gfo/Idh/MocA family.</text>
</comment>
<dbReference type="Pfam" id="PF22725">
    <property type="entry name" value="GFO_IDH_MocA_C3"/>
    <property type="match status" value="1"/>
</dbReference>
<evidence type="ECO:0000313" key="6">
    <source>
        <dbReference type="Proteomes" id="UP001146351"/>
    </source>
</evidence>
<dbReference type="InterPro" id="IPR055170">
    <property type="entry name" value="GFO_IDH_MocA-like_dom"/>
</dbReference>
<dbReference type="InterPro" id="IPR036291">
    <property type="entry name" value="NAD(P)-bd_dom_sf"/>
</dbReference>
<accession>A0A9W9IWI5</accession>
<dbReference type="Proteomes" id="UP001146351">
    <property type="component" value="Unassembled WGS sequence"/>
</dbReference>
<evidence type="ECO:0000256" key="1">
    <source>
        <dbReference type="ARBA" id="ARBA00010928"/>
    </source>
</evidence>
<evidence type="ECO:0000259" key="3">
    <source>
        <dbReference type="Pfam" id="PF01408"/>
    </source>
</evidence>
<dbReference type="AlphaFoldDB" id="A0A9W9IWI5"/>
<gene>
    <name evidence="5" type="ORF">N7492_000767</name>
</gene>
<reference evidence="5" key="2">
    <citation type="journal article" date="2023" name="IMA Fungus">
        <title>Comparative genomic study of the Penicillium genus elucidates a diverse pangenome and 15 lateral gene transfer events.</title>
        <authorList>
            <person name="Petersen C."/>
            <person name="Sorensen T."/>
            <person name="Nielsen M.R."/>
            <person name="Sondergaard T.E."/>
            <person name="Sorensen J.L."/>
            <person name="Fitzpatrick D.A."/>
            <person name="Frisvad J.C."/>
            <person name="Nielsen K.L."/>
        </authorList>
    </citation>
    <scope>NUCLEOTIDE SEQUENCE</scope>
    <source>
        <strain evidence="5">IBT 21917</strain>
    </source>
</reference>
<dbReference type="GO" id="GO:0005737">
    <property type="term" value="C:cytoplasm"/>
    <property type="evidence" value="ECO:0007669"/>
    <property type="project" value="TreeGrafter"/>
</dbReference>
<dbReference type="SUPFAM" id="SSF55347">
    <property type="entry name" value="Glyceraldehyde-3-phosphate dehydrogenase-like, C-terminal domain"/>
    <property type="match status" value="1"/>
</dbReference>
<evidence type="ECO:0000259" key="4">
    <source>
        <dbReference type="Pfam" id="PF22725"/>
    </source>
</evidence>
<dbReference type="Gene3D" id="3.30.360.10">
    <property type="entry name" value="Dihydrodipicolinate Reductase, domain 2"/>
    <property type="match status" value="1"/>
</dbReference>
<dbReference type="GO" id="GO:0016491">
    <property type="term" value="F:oxidoreductase activity"/>
    <property type="evidence" value="ECO:0007669"/>
    <property type="project" value="UniProtKB-KW"/>
</dbReference>
<keyword evidence="2" id="KW-0560">Oxidoreductase</keyword>
<feature type="domain" description="GFO/IDH/MocA-like oxidoreductase" evidence="4">
    <location>
        <begin position="123"/>
        <end position="217"/>
    </location>
</feature>
<proteinExistence type="inferred from homology"/>
<evidence type="ECO:0000256" key="2">
    <source>
        <dbReference type="ARBA" id="ARBA00023002"/>
    </source>
</evidence>
<dbReference type="PANTHER" id="PTHR42840:SF3">
    <property type="entry name" value="BINDING ROSSMANN FOLD OXIDOREDUCTASE, PUTATIVE (AFU_ORTHOLOGUE AFUA_2G10240)-RELATED"/>
    <property type="match status" value="1"/>
</dbReference>
<dbReference type="EMBL" id="JAPQKO010000001">
    <property type="protein sequence ID" value="KAJ5183151.1"/>
    <property type="molecule type" value="Genomic_DNA"/>
</dbReference>
<dbReference type="Gene3D" id="3.40.50.720">
    <property type="entry name" value="NAD(P)-binding Rossmann-like Domain"/>
    <property type="match status" value="1"/>
</dbReference>
<reference evidence="5" key="1">
    <citation type="submission" date="2022-11" db="EMBL/GenBank/DDBJ databases">
        <authorList>
            <person name="Petersen C."/>
        </authorList>
    </citation>
    <scope>NUCLEOTIDE SEQUENCE</scope>
    <source>
        <strain evidence="5">IBT 21917</strain>
    </source>
</reference>
<dbReference type="SUPFAM" id="SSF51735">
    <property type="entry name" value="NAD(P)-binding Rossmann-fold domains"/>
    <property type="match status" value="1"/>
</dbReference>
<protein>
    <recommendedName>
        <fullName evidence="7">NAD binding Rossmann fold oxidoreductase</fullName>
    </recommendedName>
</protein>
<feature type="domain" description="Gfo/Idh/MocA-like oxidoreductase N-terminal" evidence="3">
    <location>
        <begin position="2"/>
        <end position="102"/>
    </location>
</feature>
<dbReference type="GO" id="GO:0000166">
    <property type="term" value="F:nucleotide binding"/>
    <property type="evidence" value="ECO:0007669"/>
    <property type="project" value="InterPro"/>
</dbReference>
<dbReference type="OrthoDB" id="446809at2759"/>
<dbReference type="InterPro" id="IPR000683">
    <property type="entry name" value="Gfo/Idh/MocA-like_OxRdtase_N"/>
</dbReference>
<organism evidence="5 6">
    <name type="scientific">Penicillium capsulatum</name>
    <dbReference type="NCBI Taxonomy" id="69766"/>
    <lineage>
        <taxon>Eukaryota</taxon>
        <taxon>Fungi</taxon>
        <taxon>Dikarya</taxon>
        <taxon>Ascomycota</taxon>
        <taxon>Pezizomycotina</taxon>
        <taxon>Eurotiomycetes</taxon>
        <taxon>Eurotiomycetidae</taxon>
        <taxon>Eurotiales</taxon>
        <taxon>Aspergillaceae</taxon>
        <taxon>Penicillium</taxon>
    </lineage>
</organism>
<sequence>MRHARHFATLTPRAELIAVCSPVQAELDAAQKEFPGVRAYTDYEQMLAQEKSLQAVVVASATTVHAEQAIKAIERGLHVLCEKPISTSPEISQSVVDAYRKSIQRFPKQKVICGFSRRFDASYRDAHRRMASGDIGTPSVFRSQTCDKLDPSGFFVAYAEFSGGIFVDCSIHDIDLALWFFGEQSKVKSVTAVGITAVQPDLRKHNDRDNALGLIEFYVSDPPCLYFSNVLGWSPRLTKYQGGKIAQLYCSRMMAAGQEDCTEVFGTNGKIAVNTQPQLNLVNLYESTGIRREIPADYYGRFREAFITEANEFTASCLDNTAPPLALDSAVRAVTIGCALQESLITGKKIEFDESGKRIEASRL</sequence>